<dbReference type="EMBL" id="JAZGQO010000003">
    <property type="protein sequence ID" value="KAK6188906.1"/>
    <property type="molecule type" value="Genomic_DNA"/>
</dbReference>
<proteinExistence type="predicted"/>
<gene>
    <name evidence="1" type="ORF">SNE40_004986</name>
</gene>
<protein>
    <submittedName>
        <fullName evidence="1">Uncharacterized protein</fullName>
    </submittedName>
</protein>
<keyword evidence="2" id="KW-1185">Reference proteome</keyword>
<evidence type="ECO:0000313" key="2">
    <source>
        <dbReference type="Proteomes" id="UP001347796"/>
    </source>
</evidence>
<organism evidence="1 2">
    <name type="scientific">Patella caerulea</name>
    <name type="common">Rayed Mediterranean limpet</name>
    <dbReference type="NCBI Taxonomy" id="87958"/>
    <lineage>
        <taxon>Eukaryota</taxon>
        <taxon>Metazoa</taxon>
        <taxon>Spiralia</taxon>
        <taxon>Lophotrochozoa</taxon>
        <taxon>Mollusca</taxon>
        <taxon>Gastropoda</taxon>
        <taxon>Patellogastropoda</taxon>
        <taxon>Patelloidea</taxon>
        <taxon>Patellidae</taxon>
        <taxon>Patella</taxon>
    </lineage>
</organism>
<dbReference type="AlphaFoldDB" id="A0AAN8Q1K4"/>
<name>A0AAN8Q1K4_PATCE</name>
<sequence length="282" mass="32218">MTSLISVPVREPYQLINNQFDGQPITEVASIFRPDFNTFITGKDKLHKWAMWRTNVNHSFIRNLPVPSRNAQPVDEATVREKRIDIDRFLIYSDTDELKRLHMKDTYGTCDYFTSRLGESTYFLYGLPRICLQTAPPESRQVRAETVVMEEPEPLPPPPKPRTQMFVGAGQLAKSLDGQSLKPIELSHAQKIKYGQIPENITASVTPSVAPSVAPSVRTIAQPEVYHEVWKKTYLVKDNYDDMSVHNYKWDSHTVASDTDDSDKIADNGFIVIDNKIESYHF</sequence>
<comment type="caution">
    <text evidence="1">The sequence shown here is derived from an EMBL/GenBank/DDBJ whole genome shotgun (WGS) entry which is preliminary data.</text>
</comment>
<evidence type="ECO:0000313" key="1">
    <source>
        <dbReference type="EMBL" id="KAK6188906.1"/>
    </source>
</evidence>
<reference evidence="1 2" key="1">
    <citation type="submission" date="2024-01" db="EMBL/GenBank/DDBJ databases">
        <title>The genome of the rayed Mediterranean limpet Patella caerulea (Linnaeus, 1758).</title>
        <authorList>
            <person name="Anh-Thu Weber A."/>
            <person name="Halstead-Nussloch G."/>
        </authorList>
    </citation>
    <scope>NUCLEOTIDE SEQUENCE [LARGE SCALE GENOMIC DNA]</scope>
    <source>
        <strain evidence="1">AATW-2023a</strain>
        <tissue evidence="1">Whole specimen</tissue>
    </source>
</reference>
<accession>A0AAN8Q1K4</accession>
<dbReference type="Proteomes" id="UP001347796">
    <property type="component" value="Unassembled WGS sequence"/>
</dbReference>